<evidence type="ECO:0000313" key="2">
    <source>
        <dbReference type="EMBL" id="TWH90131.1"/>
    </source>
</evidence>
<dbReference type="Proteomes" id="UP000316624">
    <property type="component" value="Unassembled WGS sequence"/>
</dbReference>
<dbReference type="RefSeq" id="WP_021246822.1">
    <property type="nucleotide sequence ID" value="NZ_JACIIY010000029.1"/>
</dbReference>
<dbReference type="EMBL" id="VLKK01000025">
    <property type="protein sequence ID" value="TWH90131.1"/>
    <property type="molecule type" value="Genomic_DNA"/>
</dbReference>
<name>A0A562K3W5_SPHWJ</name>
<accession>A0A562K3W5</accession>
<protein>
    <submittedName>
        <fullName evidence="2">Putative AbiEi antitoxin of type IV toxin-antitoxin system</fullName>
    </submittedName>
</protein>
<evidence type="ECO:0000259" key="1">
    <source>
        <dbReference type="Pfam" id="PF13338"/>
    </source>
</evidence>
<evidence type="ECO:0000313" key="3">
    <source>
        <dbReference type="Proteomes" id="UP000316624"/>
    </source>
</evidence>
<gene>
    <name evidence="2" type="ORF">IQ35_03663</name>
</gene>
<comment type="caution">
    <text evidence="2">The sequence shown here is derived from an EMBL/GenBank/DDBJ whole genome shotgun (WGS) entry which is preliminary data.</text>
</comment>
<feature type="domain" description="AbiEi antitoxin N-terminal" evidence="1">
    <location>
        <begin position="142"/>
        <end position="184"/>
    </location>
</feature>
<keyword evidence="3" id="KW-1185">Reference proteome</keyword>
<sequence length="201" mass="22082">MKFGRILARRNVHERQVIACLRGNCAFELRDSPDAKDAFSNLADIARQRGAVIFASESPFVGDAEIEILTHIAAAQRQEGRALARVDSMESDALLRCATVLREAGIWLPLAASAGSSRQRIGGGTFAGHRFAKGEAVRARALSLARTREVASTEEFAAIGVSRQYVSRLCKDGYLQRVRYGWYRAAPVSDRGFAAHRQTFV</sequence>
<dbReference type="InterPro" id="IPR025159">
    <property type="entry name" value="AbiEi_N"/>
</dbReference>
<proteinExistence type="predicted"/>
<reference evidence="2 3" key="1">
    <citation type="journal article" date="2015" name="Stand. Genomic Sci.">
        <title>Genomic Encyclopedia of Bacterial and Archaeal Type Strains, Phase III: the genomes of soil and plant-associated and newly described type strains.</title>
        <authorList>
            <person name="Whitman W.B."/>
            <person name="Woyke T."/>
            <person name="Klenk H.P."/>
            <person name="Zhou Y."/>
            <person name="Lilburn T.G."/>
            <person name="Beck B.J."/>
            <person name="De Vos P."/>
            <person name="Vandamme P."/>
            <person name="Eisen J.A."/>
            <person name="Garrity G."/>
            <person name="Hugenholtz P."/>
            <person name="Kyrpides N.C."/>
        </authorList>
    </citation>
    <scope>NUCLEOTIDE SEQUENCE [LARGE SCALE GENOMIC DNA]</scope>
    <source>
        <strain evidence="2 3">CGMCC 1.7748</strain>
    </source>
</reference>
<dbReference type="Pfam" id="PF13338">
    <property type="entry name" value="AbiEi_4"/>
    <property type="match status" value="1"/>
</dbReference>
<organism evidence="2 3">
    <name type="scientific">Sphingobium wenxiniae (strain DSM 21828 / CGMCC 1.7748 / JZ-1)</name>
    <dbReference type="NCBI Taxonomy" id="595605"/>
    <lineage>
        <taxon>Bacteria</taxon>
        <taxon>Pseudomonadati</taxon>
        <taxon>Pseudomonadota</taxon>
        <taxon>Alphaproteobacteria</taxon>
        <taxon>Sphingomonadales</taxon>
        <taxon>Sphingomonadaceae</taxon>
        <taxon>Sphingobium</taxon>
    </lineage>
</organism>
<dbReference type="AlphaFoldDB" id="A0A562K3W5"/>